<evidence type="ECO:0000256" key="4">
    <source>
        <dbReference type="ARBA" id="ARBA00022705"/>
    </source>
</evidence>
<feature type="compositionally biased region" description="Basic residues" evidence="11">
    <location>
        <begin position="369"/>
        <end position="382"/>
    </location>
</feature>
<dbReference type="GO" id="GO:0046872">
    <property type="term" value="F:metal ion binding"/>
    <property type="evidence" value="ECO:0007669"/>
    <property type="project" value="UniProtKB-KW"/>
</dbReference>
<name>E4Y2R5_OIKDI</name>
<dbReference type="Pfam" id="PF11799">
    <property type="entry name" value="IMS_C"/>
    <property type="match status" value="1"/>
</dbReference>
<evidence type="ECO:0000313" key="14">
    <source>
        <dbReference type="Proteomes" id="UP000001307"/>
    </source>
</evidence>
<dbReference type="InterPro" id="IPR017961">
    <property type="entry name" value="DNA_pol_Y-fam_little_finger"/>
</dbReference>
<evidence type="ECO:0000256" key="11">
    <source>
        <dbReference type="SAM" id="MobiDB-lite"/>
    </source>
</evidence>
<accession>E4Y2R5</accession>
<keyword evidence="4" id="KW-0235">DNA replication</keyword>
<feature type="compositionally biased region" description="Basic and acidic residues" evidence="11">
    <location>
        <begin position="183"/>
        <end position="192"/>
    </location>
</feature>
<keyword evidence="7" id="KW-0460">Magnesium</keyword>
<dbReference type="OrthoDB" id="6350720at2759"/>
<evidence type="ECO:0000256" key="2">
    <source>
        <dbReference type="ARBA" id="ARBA00022679"/>
    </source>
</evidence>
<dbReference type="GO" id="GO:0005634">
    <property type="term" value="C:nucleus"/>
    <property type="evidence" value="ECO:0007669"/>
    <property type="project" value="TreeGrafter"/>
</dbReference>
<proteinExistence type="predicted"/>
<dbReference type="PANTHER" id="PTHR11076">
    <property type="entry name" value="DNA REPAIR POLYMERASE UMUC / TRANSFERASE FAMILY MEMBER"/>
    <property type="match status" value="1"/>
</dbReference>
<dbReference type="InParanoid" id="E4Y2R5"/>
<dbReference type="GO" id="GO:0003684">
    <property type="term" value="F:damaged DNA binding"/>
    <property type="evidence" value="ECO:0007669"/>
    <property type="project" value="InterPro"/>
</dbReference>
<evidence type="ECO:0000256" key="9">
    <source>
        <dbReference type="ARBA" id="ARBA00023204"/>
    </source>
</evidence>
<dbReference type="EC" id="2.7.7.7" evidence="1"/>
<dbReference type="Proteomes" id="UP000001307">
    <property type="component" value="Unassembled WGS sequence"/>
</dbReference>
<keyword evidence="3" id="KW-0548">Nucleotidyltransferase</keyword>
<evidence type="ECO:0000256" key="5">
    <source>
        <dbReference type="ARBA" id="ARBA00022723"/>
    </source>
</evidence>
<comment type="catalytic activity">
    <reaction evidence="10">
        <text>DNA(n) + a 2'-deoxyribonucleoside 5'-triphosphate = DNA(n+1) + diphosphate</text>
        <dbReference type="Rhea" id="RHEA:22508"/>
        <dbReference type="Rhea" id="RHEA-COMP:17339"/>
        <dbReference type="Rhea" id="RHEA-COMP:17340"/>
        <dbReference type="ChEBI" id="CHEBI:33019"/>
        <dbReference type="ChEBI" id="CHEBI:61560"/>
        <dbReference type="ChEBI" id="CHEBI:173112"/>
        <dbReference type="EC" id="2.7.7.7"/>
    </reaction>
</comment>
<feature type="non-terminal residue" evidence="13">
    <location>
        <position position="1"/>
    </location>
</feature>
<dbReference type="AlphaFoldDB" id="E4Y2R5"/>
<keyword evidence="5" id="KW-0479">Metal-binding</keyword>
<dbReference type="GO" id="GO:0006260">
    <property type="term" value="P:DNA replication"/>
    <property type="evidence" value="ECO:0007669"/>
    <property type="project" value="UniProtKB-KW"/>
</dbReference>
<evidence type="ECO:0000256" key="1">
    <source>
        <dbReference type="ARBA" id="ARBA00012417"/>
    </source>
</evidence>
<keyword evidence="9" id="KW-0234">DNA repair</keyword>
<reference evidence="13 14" key="1">
    <citation type="journal article" date="2010" name="Science">
        <title>Plasticity of animal genome architecture unmasked by rapid evolution of a pelagic tunicate.</title>
        <authorList>
            <person name="Denoeud F."/>
            <person name="Henriet S."/>
            <person name="Mungpakdee S."/>
            <person name="Aury J.M."/>
            <person name="Da Silva C."/>
            <person name="Brinkmann H."/>
            <person name="Mikhaleva J."/>
            <person name="Olsen L.C."/>
            <person name="Jubin C."/>
            <person name="Canestro C."/>
            <person name="Bouquet J.M."/>
            <person name="Danks G."/>
            <person name="Poulain J."/>
            <person name="Campsteijn C."/>
            <person name="Adamski M."/>
            <person name="Cross I."/>
            <person name="Yadetie F."/>
            <person name="Muffato M."/>
            <person name="Louis A."/>
            <person name="Butcher S."/>
            <person name="Tsagkogeorga G."/>
            <person name="Konrad A."/>
            <person name="Singh S."/>
            <person name="Jensen M.F."/>
            <person name="Cong E.H."/>
            <person name="Eikeseth-Otteraa H."/>
            <person name="Noel B."/>
            <person name="Anthouard V."/>
            <person name="Porcel B.M."/>
            <person name="Kachouri-Lafond R."/>
            <person name="Nishino A."/>
            <person name="Ugolini M."/>
            <person name="Chourrout P."/>
            <person name="Nishida H."/>
            <person name="Aasland R."/>
            <person name="Huzurbazar S."/>
            <person name="Westhof E."/>
            <person name="Delsuc F."/>
            <person name="Lehrach H."/>
            <person name="Reinhardt R."/>
            <person name="Weissenbach J."/>
            <person name="Roy S.W."/>
            <person name="Artiguenave F."/>
            <person name="Postlethwait J.H."/>
            <person name="Manak J.R."/>
            <person name="Thompson E.M."/>
            <person name="Jaillon O."/>
            <person name="Du Pasquier L."/>
            <person name="Boudinot P."/>
            <person name="Liberles D.A."/>
            <person name="Volff J.N."/>
            <person name="Philippe H."/>
            <person name="Lenhard B."/>
            <person name="Roest Crollius H."/>
            <person name="Wincker P."/>
            <person name="Chourrout D."/>
        </authorList>
    </citation>
    <scope>NUCLEOTIDE SEQUENCE [LARGE SCALE GENOMIC DNA]</scope>
</reference>
<dbReference type="Gene3D" id="3.30.1490.100">
    <property type="entry name" value="DNA polymerase, Y-family, little finger domain"/>
    <property type="match status" value="1"/>
</dbReference>
<feature type="region of interest" description="Disordered" evidence="11">
    <location>
        <begin position="348"/>
        <end position="421"/>
    </location>
</feature>
<evidence type="ECO:0000256" key="6">
    <source>
        <dbReference type="ARBA" id="ARBA00022763"/>
    </source>
</evidence>
<feature type="region of interest" description="Disordered" evidence="11">
    <location>
        <begin position="177"/>
        <end position="197"/>
    </location>
</feature>
<gene>
    <name evidence="13" type="ORF">GSOID_T00016471001</name>
</gene>
<dbReference type="SUPFAM" id="SSF100879">
    <property type="entry name" value="Lesion bypass DNA polymerase (Y-family), little finger domain"/>
    <property type="match status" value="1"/>
</dbReference>
<evidence type="ECO:0000259" key="12">
    <source>
        <dbReference type="Pfam" id="PF11799"/>
    </source>
</evidence>
<organism evidence="13 14">
    <name type="scientific">Oikopleura dioica</name>
    <name type="common">Tunicate</name>
    <dbReference type="NCBI Taxonomy" id="34765"/>
    <lineage>
        <taxon>Eukaryota</taxon>
        <taxon>Metazoa</taxon>
        <taxon>Chordata</taxon>
        <taxon>Tunicata</taxon>
        <taxon>Appendicularia</taxon>
        <taxon>Copelata</taxon>
        <taxon>Oikopleuridae</taxon>
        <taxon>Oikopleura</taxon>
    </lineage>
</organism>
<keyword evidence="2" id="KW-0808">Transferase</keyword>
<evidence type="ECO:0000313" key="13">
    <source>
        <dbReference type="EMBL" id="CBY16149.1"/>
    </source>
</evidence>
<dbReference type="EMBL" id="FN653919">
    <property type="protein sequence ID" value="CBY16149.1"/>
    <property type="molecule type" value="Genomic_DNA"/>
</dbReference>
<evidence type="ECO:0000256" key="8">
    <source>
        <dbReference type="ARBA" id="ARBA00022932"/>
    </source>
</evidence>
<protein>
    <recommendedName>
        <fullName evidence="1">DNA-directed DNA polymerase</fullName>
        <ecNumber evidence="1">2.7.7.7</ecNumber>
    </recommendedName>
</protein>
<evidence type="ECO:0000256" key="10">
    <source>
        <dbReference type="ARBA" id="ARBA00049244"/>
    </source>
</evidence>
<keyword evidence="14" id="KW-1185">Reference proteome</keyword>
<dbReference type="GO" id="GO:0003887">
    <property type="term" value="F:DNA-directed DNA polymerase activity"/>
    <property type="evidence" value="ECO:0007669"/>
    <property type="project" value="UniProtKB-KW"/>
</dbReference>
<feature type="domain" description="DNA polymerase Y-family little finger" evidence="12">
    <location>
        <begin position="36"/>
        <end position="140"/>
    </location>
</feature>
<dbReference type="InterPro" id="IPR036775">
    <property type="entry name" value="DNA_pol_Y-fam_lit_finger_sf"/>
</dbReference>
<evidence type="ECO:0000256" key="7">
    <source>
        <dbReference type="ARBA" id="ARBA00022842"/>
    </source>
</evidence>
<dbReference type="GO" id="GO:0042276">
    <property type="term" value="P:error-prone translesion synthesis"/>
    <property type="evidence" value="ECO:0007669"/>
    <property type="project" value="TreeGrafter"/>
</dbReference>
<dbReference type="InterPro" id="IPR050116">
    <property type="entry name" value="DNA_polymerase-Y"/>
</dbReference>
<evidence type="ECO:0000256" key="3">
    <source>
        <dbReference type="ARBA" id="ARBA00022695"/>
    </source>
</evidence>
<keyword evidence="6" id="KW-0227">DNA damage</keyword>
<keyword evidence="8" id="KW-0239">DNA-directed DNA polymerase</keyword>
<dbReference type="FunFam" id="3.30.1490.100:FF:000004">
    <property type="entry name" value="DNA polymerase IV"/>
    <property type="match status" value="1"/>
</dbReference>
<dbReference type="GO" id="GO:0006281">
    <property type="term" value="P:DNA repair"/>
    <property type="evidence" value="ECO:0007669"/>
    <property type="project" value="UniProtKB-KW"/>
</dbReference>
<dbReference type="PANTHER" id="PTHR11076:SF33">
    <property type="entry name" value="DNA POLYMERASE KAPPA"/>
    <property type="match status" value="1"/>
</dbReference>
<sequence>KHLVPFLYDEEKSASGFLAGVIAGYGNTFVPQSGPRKSRGKETSIKPTSNTRILLEVLRELSDDLGKHCKEADVYGAGFTLKVKTDQFVLYTRSKVLPRAINDGEEIFKFAEKMFMKEFADGRKYRLLGVALKDFDNKKNNRKITSFFEAPTKAVKAPETFEPESVKLLPAQVSWTKTSPESEMSKRSPLKERKTKSSFWNHTKSTNLTTVNKYEELEICEQKSRSSREVDLLNFSEDSNSRGPIYTNEGFPSFWNRNLNEEATADLNHQPGPSRAIEIEYVSDDSRSSTISIASSVNSLGHNMTRTTMSKNVPPPLLEEYRKMGAESLQSRLEDVICPEELEEIRKFQNQAPAPRIHVKPKTEQPKKSSVKKKNGQTKKIPKNAAPKTSVKDSAISKMFQKAKKRKSDESNVEQNKKPHN</sequence>